<reference evidence="4 5" key="1">
    <citation type="submission" date="2017-10" db="EMBL/GenBank/DDBJ databases">
        <title>Novel microbial diversity and functional potential in the marine mammal oral microbiome.</title>
        <authorList>
            <person name="Dudek N.K."/>
            <person name="Sun C.L."/>
            <person name="Burstein D."/>
            <person name="Kantor R.S."/>
            <person name="Aliaga Goltsman D.S."/>
            <person name="Bik E.M."/>
            <person name="Thomas B.C."/>
            <person name="Banfield J.F."/>
            <person name="Relman D.A."/>
        </authorList>
    </citation>
    <scope>NUCLEOTIDE SEQUENCE [LARGE SCALE GENOMIC DNA]</scope>
    <source>
        <strain evidence="4">DOLJORAL78_47_16</strain>
    </source>
</reference>
<accession>A0A2G6KC71</accession>
<evidence type="ECO:0000313" key="5">
    <source>
        <dbReference type="Proteomes" id="UP000230821"/>
    </source>
</evidence>
<feature type="domain" description="Calcineurin-like phosphoesterase" evidence="3">
    <location>
        <begin position="37"/>
        <end position="198"/>
    </location>
</feature>
<dbReference type="InterPro" id="IPR004843">
    <property type="entry name" value="Calcineurin-like_PHP"/>
</dbReference>
<evidence type="ECO:0000256" key="1">
    <source>
        <dbReference type="ARBA" id="ARBA00022723"/>
    </source>
</evidence>
<dbReference type="SUPFAM" id="SSF56300">
    <property type="entry name" value="Metallo-dependent phosphatases"/>
    <property type="match status" value="1"/>
</dbReference>
<dbReference type="InterPro" id="IPR029052">
    <property type="entry name" value="Metallo-depent_PP-like"/>
</dbReference>
<dbReference type="GO" id="GO:0046872">
    <property type="term" value="F:metal ion binding"/>
    <property type="evidence" value="ECO:0007669"/>
    <property type="project" value="UniProtKB-KW"/>
</dbReference>
<evidence type="ECO:0000313" key="4">
    <source>
        <dbReference type="EMBL" id="PIE33235.1"/>
    </source>
</evidence>
<dbReference type="GO" id="GO:0008758">
    <property type="term" value="F:UDP-2,3-diacylglucosamine hydrolase activity"/>
    <property type="evidence" value="ECO:0007669"/>
    <property type="project" value="TreeGrafter"/>
</dbReference>
<dbReference type="InterPro" id="IPR051158">
    <property type="entry name" value="Metallophosphoesterase_sf"/>
</dbReference>
<evidence type="ECO:0000259" key="3">
    <source>
        <dbReference type="Pfam" id="PF00149"/>
    </source>
</evidence>
<dbReference type="AlphaFoldDB" id="A0A2G6KC71"/>
<comment type="caution">
    <text evidence="4">The sequence shown here is derived from an EMBL/GenBank/DDBJ whole genome shotgun (WGS) entry which is preliminary data.</text>
</comment>
<proteinExistence type="predicted"/>
<sequence length="260" mass="29590">MSCFLLLGYTFIEPYWLIVNTIPFVSSDIPPSFDGTTIVFVSDIHHGPFFGRWRVANLVERINRLQPDIVVFGGDYVHRHAKYIVPCFKELRHVTAPLGVFGVLGNHDHWEDAELTRQQMSRAGITILDNLATWIVQGQERIKIGGVGDLWEDLQDVRPTLEDTDDSDFVILVSHNPDYAEFIPTRNIDLMLCGHTHGGQVTFFGKWAPFVPSQYGQKYRYGLIETPKTRVIVTKGVGTVTPPVRFFARPEIVEVKLKHE</sequence>
<organism evidence="4 5">
    <name type="scientific">candidate division KSB3 bacterium</name>
    <dbReference type="NCBI Taxonomy" id="2044937"/>
    <lineage>
        <taxon>Bacteria</taxon>
        <taxon>candidate division KSB3</taxon>
    </lineage>
</organism>
<dbReference type="EMBL" id="PDSK01000102">
    <property type="protein sequence ID" value="PIE33235.1"/>
    <property type="molecule type" value="Genomic_DNA"/>
</dbReference>
<keyword evidence="2" id="KW-0378">Hydrolase</keyword>
<gene>
    <name evidence="4" type="ORF">CSA56_12810</name>
</gene>
<dbReference type="Proteomes" id="UP000230821">
    <property type="component" value="Unassembled WGS sequence"/>
</dbReference>
<dbReference type="PANTHER" id="PTHR31302">
    <property type="entry name" value="TRANSMEMBRANE PROTEIN WITH METALLOPHOSPHOESTERASE DOMAIN-RELATED"/>
    <property type="match status" value="1"/>
</dbReference>
<dbReference type="Pfam" id="PF00149">
    <property type="entry name" value="Metallophos"/>
    <property type="match status" value="1"/>
</dbReference>
<dbReference type="GO" id="GO:0016020">
    <property type="term" value="C:membrane"/>
    <property type="evidence" value="ECO:0007669"/>
    <property type="project" value="GOC"/>
</dbReference>
<keyword evidence="1" id="KW-0479">Metal-binding</keyword>
<name>A0A2G6KC71_9BACT</name>
<dbReference type="PANTHER" id="PTHR31302:SF31">
    <property type="entry name" value="PHOSPHODIESTERASE YAEI"/>
    <property type="match status" value="1"/>
</dbReference>
<protein>
    <submittedName>
        <fullName evidence="4">Metallophosphoesterase</fullName>
    </submittedName>
</protein>
<dbReference type="CDD" id="cd07385">
    <property type="entry name" value="MPP_YkuE_C"/>
    <property type="match status" value="1"/>
</dbReference>
<dbReference type="GO" id="GO:0009245">
    <property type="term" value="P:lipid A biosynthetic process"/>
    <property type="evidence" value="ECO:0007669"/>
    <property type="project" value="TreeGrafter"/>
</dbReference>
<evidence type="ECO:0000256" key="2">
    <source>
        <dbReference type="ARBA" id="ARBA00022801"/>
    </source>
</evidence>
<dbReference type="Gene3D" id="3.60.21.10">
    <property type="match status" value="1"/>
</dbReference>